<dbReference type="Pfam" id="PF02879">
    <property type="entry name" value="PGM_PMM_II"/>
    <property type="match status" value="1"/>
</dbReference>
<dbReference type="Gene3D" id="3.30.310.50">
    <property type="entry name" value="Alpha-D-phosphohexomutase, C-terminal domain"/>
    <property type="match status" value="1"/>
</dbReference>
<dbReference type="InterPro" id="IPR005845">
    <property type="entry name" value="A-D-PHexomutase_a/b/a-II"/>
</dbReference>
<evidence type="ECO:0000256" key="5">
    <source>
        <dbReference type="ARBA" id="ARBA00022842"/>
    </source>
</evidence>
<evidence type="ECO:0000256" key="1">
    <source>
        <dbReference type="ARBA" id="ARBA00001946"/>
    </source>
</evidence>
<gene>
    <name evidence="11" type="ORF">UU83_C0008G0019</name>
</gene>
<evidence type="ECO:0000256" key="4">
    <source>
        <dbReference type="ARBA" id="ARBA00022723"/>
    </source>
</evidence>
<dbReference type="Proteomes" id="UP000033856">
    <property type="component" value="Unassembled WGS sequence"/>
</dbReference>
<dbReference type="Gene3D" id="3.40.120.10">
    <property type="entry name" value="Alpha-D-Glucose-1,6-Bisphosphate, subunit A, domain 3"/>
    <property type="match status" value="3"/>
</dbReference>
<keyword evidence="4 7" id="KW-0479">Metal-binding</keyword>
<keyword evidence="3" id="KW-0597">Phosphoprotein</keyword>
<feature type="domain" description="Alpha-D-phosphohexomutase alpha/beta/alpha" evidence="9">
    <location>
        <begin position="170"/>
        <end position="269"/>
    </location>
</feature>
<organism evidence="11 12">
    <name type="scientific">Candidatus Jorgensenbacteria bacterium GW2011_GWF2_41_8</name>
    <dbReference type="NCBI Taxonomy" id="1618667"/>
    <lineage>
        <taxon>Bacteria</taxon>
        <taxon>Candidatus Joergenseniibacteriota</taxon>
    </lineage>
</organism>
<comment type="caution">
    <text evidence="11">The sequence shown here is derived from an EMBL/GenBank/DDBJ whole genome shotgun (WGS) entry which is preliminary data.</text>
</comment>
<name>A0A0G0XJY0_9BACT</name>
<dbReference type="SUPFAM" id="SSF53738">
    <property type="entry name" value="Phosphoglucomutase, first 3 domains"/>
    <property type="match status" value="3"/>
</dbReference>
<dbReference type="PANTHER" id="PTHR43771">
    <property type="entry name" value="PHOSPHOMANNOMUTASE"/>
    <property type="match status" value="1"/>
</dbReference>
<accession>A0A0G0XJY0</accession>
<dbReference type="GO" id="GO:0005975">
    <property type="term" value="P:carbohydrate metabolic process"/>
    <property type="evidence" value="ECO:0007669"/>
    <property type="project" value="InterPro"/>
</dbReference>
<dbReference type="InterPro" id="IPR016055">
    <property type="entry name" value="A-D-PHexomutase_a/b/a-I/II/III"/>
</dbReference>
<dbReference type="CDD" id="cd03089">
    <property type="entry name" value="PMM_PGM"/>
    <property type="match status" value="1"/>
</dbReference>
<sequence length="478" mass="52888">MVSAEIRFRTSYGATSYEMEKDIFRSYDVRGIYPSEINEDAAKRIGNAAVQFLDAKTMVIGEDGRSSSPQLRQAVVEGITVAGCDVIYIGQCTTPLFYYAVKYFNADGGIMVTASHNPPEYNGLKIMQKGATPIDKNSGLQKIKETATGETFIAEHEGTANHRSDVLNNYVDFLIDISGIQSGKLNLKVVADAGNGMGSAVVEPLFDKLKINYTKLFFEIDGSFPNRSPDPTRSGGLKILSETVKKQQADMGIAFDGDADRLAVVDENGEFVPSQYILAVLWQGGGATVKKHKVVYDLRFSRAVKEFFGDSGIRSIVGHSYIAQKMREADAFIGGETSGHFFFKETNYNESAALAALKLMKVLQESGKKLSEVIQPFKQGYYSGEINIAVNSSAEQNNIIDFLKNKYQDEKIDELDGLTVEHWDNPSTKLGTISGTTGNWWFNIRRSNTEPAMRLIIEVNTEALMKEKIEEIKKIIGR</sequence>
<evidence type="ECO:0000256" key="7">
    <source>
        <dbReference type="RuleBase" id="RU004326"/>
    </source>
</evidence>
<evidence type="ECO:0000256" key="2">
    <source>
        <dbReference type="ARBA" id="ARBA00010231"/>
    </source>
</evidence>
<dbReference type="PROSITE" id="PS00710">
    <property type="entry name" value="PGM_PMM"/>
    <property type="match status" value="1"/>
</dbReference>
<dbReference type="EMBL" id="LCCD01000008">
    <property type="protein sequence ID" value="KKS25189.1"/>
    <property type="molecule type" value="Genomic_DNA"/>
</dbReference>
<evidence type="ECO:0000259" key="8">
    <source>
        <dbReference type="Pfam" id="PF02878"/>
    </source>
</evidence>
<dbReference type="GO" id="GO:0000287">
    <property type="term" value="F:magnesium ion binding"/>
    <property type="evidence" value="ECO:0007669"/>
    <property type="project" value="InterPro"/>
</dbReference>
<dbReference type="PRINTS" id="PR00509">
    <property type="entry name" value="PGMPMM"/>
</dbReference>
<dbReference type="InterPro" id="IPR036900">
    <property type="entry name" value="A-D-PHexomutase_C_sf"/>
</dbReference>
<dbReference type="AlphaFoldDB" id="A0A0G0XJY0"/>
<dbReference type="InterPro" id="IPR005844">
    <property type="entry name" value="A-D-PHexomutase_a/b/a-I"/>
</dbReference>
<dbReference type="PANTHER" id="PTHR43771:SF1">
    <property type="entry name" value="PHOSPHOMANNOMUTASE"/>
    <property type="match status" value="1"/>
</dbReference>
<feature type="domain" description="Alpha-D-phosphohexomutase alpha/beta/alpha" evidence="10">
    <location>
        <begin position="286"/>
        <end position="375"/>
    </location>
</feature>
<protein>
    <submittedName>
        <fullName evidence="11">Phosphomannomutase</fullName>
    </submittedName>
</protein>
<dbReference type="SUPFAM" id="SSF55957">
    <property type="entry name" value="Phosphoglucomutase, C-terminal domain"/>
    <property type="match status" value="1"/>
</dbReference>
<evidence type="ECO:0000259" key="9">
    <source>
        <dbReference type="Pfam" id="PF02879"/>
    </source>
</evidence>
<feature type="domain" description="Alpha-D-phosphohexomutase alpha/beta/alpha" evidence="8">
    <location>
        <begin position="22"/>
        <end position="152"/>
    </location>
</feature>
<comment type="cofactor">
    <cofactor evidence="1">
        <name>Mg(2+)</name>
        <dbReference type="ChEBI" id="CHEBI:18420"/>
    </cofactor>
</comment>
<evidence type="ECO:0000313" key="12">
    <source>
        <dbReference type="Proteomes" id="UP000033856"/>
    </source>
</evidence>
<comment type="similarity">
    <text evidence="2 7">Belongs to the phosphohexose mutase family.</text>
</comment>
<reference evidence="11 12" key="1">
    <citation type="journal article" date="2015" name="Nature">
        <title>rRNA introns, odd ribosomes, and small enigmatic genomes across a large radiation of phyla.</title>
        <authorList>
            <person name="Brown C.T."/>
            <person name="Hug L.A."/>
            <person name="Thomas B.C."/>
            <person name="Sharon I."/>
            <person name="Castelle C.J."/>
            <person name="Singh A."/>
            <person name="Wilkins M.J."/>
            <person name="Williams K.H."/>
            <person name="Banfield J.F."/>
        </authorList>
    </citation>
    <scope>NUCLEOTIDE SEQUENCE [LARGE SCALE GENOMIC DNA]</scope>
</reference>
<keyword evidence="5 7" id="KW-0460">Magnesium</keyword>
<dbReference type="Pfam" id="PF02880">
    <property type="entry name" value="PGM_PMM_III"/>
    <property type="match status" value="1"/>
</dbReference>
<proteinExistence type="inferred from homology"/>
<keyword evidence="6" id="KW-0413">Isomerase</keyword>
<evidence type="ECO:0000313" key="11">
    <source>
        <dbReference type="EMBL" id="KKS25189.1"/>
    </source>
</evidence>
<evidence type="ECO:0000256" key="3">
    <source>
        <dbReference type="ARBA" id="ARBA00022553"/>
    </source>
</evidence>
<evidence type="ECO:0000256" key="6">
    <source>
        <dbReference type="ARBA" id="ARBA00023235"/>
    </source>
</evidence>
<dbReference type="InterPro" id="IPR005846">
    <property type="entry name" value="A-D-PHexomutase_a/b/a-III"/>
</dbReference>
<dbReference type="InterPro" id="IPR016066">
    <property type="entry name" value="A-D-PHexomutase_CS"/>
</dbReference>
<dbReference type="GO" id="GO:0016868">
    <property type="term" value="F:intramolecular phosphotransferase activity"/>
    <property type="evidence" value="ECO:0007669"/>
    <property type="project" value="InterPro"/>
</dbReference>
<evidence type="ECO:0000259" key="10">
    <source>
        <dbReference type="Pfam" id="PF02880"/>
    </source>
</evidence>
<dbReference type="Pfam" id="PF02878">
    <property type="entry name" value="PGM_PMM_I"/>
    <property type="match status" value="1"/>
</dbReference>
<dbReference type="InterPro" id="IPR005841">
    <property type="entry name" value="Alpha-D-phosphohexomutase_SF"/>
</dbReference>